<dbReference type="SUPFAM" id="SSF101898">
    <property type="entry name" value="NHL repeat"/>
    <property type="match status" value="1"/>
</dbReference>
<evidence type="ECO:0000313" key="1">
    <source>
        <dbReference type="EMBL" id="TYL91354.1"/>
    </source>
</evidence>
<accession>A0A5D3K7M4</accession>
<dbReference type="SUPFAM" id="SSF75011">
    <property type="entry name" value="3-carboxy-cis,cis-mucoante lactonizing enzyme"/>
    <property type="match status" value="2"/>
</dbReference>
<dbReference type="AlphaFoldDB" id="A0A5D3K7M4"/>
<keyword evidence="2" id="KW-1185">Reference proteome</keyword>
<gene>
    <name evidence="1" type="ORF">FXB40_29080</name>
</gene>
<dbReference type="OrthoDB" id="8192805at2"/>
<evidence type="ECO:0000313" key="2">
    <source>
        <dbReference type="Proteomes" id="UP000324758"/>
    </source>
</evidence>
<organism evidence="1 2">
    <name type="scientific">Bradyrhizobium rifense</name>
    <dbReference type="NCBI Taxonomy" id="515499"/>
    <lineage>
        <taxon>Bacteria</taxon>
        <taxon>Pseudomonadati</taxon>
        <taxon>Pseudomonadota</taxon>
        <taxon>Alphaproteobacteria</taxon>
        <taxon>Hyphomicrobiales</taxon>
        <taxon>Nitrobacteraceae</taxon>
        <taxon>Bradyrhizobium</taxon>
    </lineage>
</organism>
<sequence>MVVISGMKTFASGASVGANAPDSITAADGTIFVEYGNNADSTGAGGSSTIVQYDKNGSIEHTYTIAGSVDGLKYNPYTGEIWALQNQDGNSTLTLIDPFTHHVTGPLSFANPSATRGYDDVVFKGDKVFLSYTNPNGTGDPTLVELLNGDHPSGTLLTTTILTDGATGFDTVTGKTAVVPQSDPDSLKLAPNGDMIFTDGADGTIIDVQNPGTGSQAIAFTTIKGIPAGSIGNAGLDDVIKPGATAGTFYMTDTKSGIVYSFHASGLHTTDYYASVASLGGFGQVDPTTGVFTPIVTGSQFASAHGLLFVPDKNAPPMAHVDSIKTFAATPNGVSGLDSITIAGKYVFVEYGNGVDSTGVVPGNSTIIQYDQAGHFVHAYSIAGSVDGLKYNPETGMVWALQNQDGRSSLSLIDPRTETVTAHFDYANPSDSRGYDDVVFKGKDVFLSYTNPTGNGDPTIVKLLNGPNPKPGDLLTTAPVLLDGAMGYDTVTGKTQLVPQTDPDSLKLAANGDLIFSSNADGAIIDIQNPGTSKQAIAFTPIKGIPAGSVGNAGLDDVIKPTATSGTFLISDAKDGHVLSVHVSGLNPNAYYASVGSLGAFGQVDENTGVFTALVSNENAPGFTFGSPHGVVFIPDKNAAPFPEIDTVKTFQAPADGSTQPDSVTIANGSTFVEYGNGADSTGAGGSSTIVQYDKHGNIEFTYSISGSIDGLKYNPVTGEIWALQNQDGNPTLTLIDPKTHSVSAPLSFADSSASRGYDDVVFKGDKVFLSYTNPVDHGDATVVELVNGDHPTGTLTTKTVLAFGATGLDTVTGKAEVVPQNDPDSLKLAPNGDLLLSSGDDGTIIDIKHPGTAQQSVSFTPIAGVGAKAGLDDVIKPAATSGTFTLTDTATDKVYSFHATGLNPNDYYASVGSLKAFGQVDPTTGAFTPLLSADNAPGFNFSSPHGVSFTPDPAPVANVDHHNGVTVSAGNDGFAFATGSNTAGHAANNDLHIAPVGPAPVGAPSQLVADLLQGTHSSGFDVPHDVSAIHSPIDMHAFHLV</sequence>
<dbReference type="Proteomes" id="UP000324758">
    <property type="component" value="Unassembled WGS sequence"/>
</dbReference>
<proteinExistence type="predicted"/>
<name>A0A5D3K7M4_9BRAD</name>
<reference evidence="1 2" key="1">
    <citation type="submission" date="2019-08" db="EMBL/GenBank/DDBJ databases">
        <title>Bradyrhizobium hipponensis sp. nov., a rhizobium isolated from a Lupinus angustifolius root nodule in Tunisia.</title>
        <authorList>
            <person name="Off K."/>
            <person name="Rejili M."/>
            <person name="Mars M."/>
            <person name="Brachmann A."/>
            <person name="Marin M."/>
        </authorList>
    </citation>
    <scope>NUCLEOTIDE SEQUENCE [LARGE SCALE GENOMIC DNA]</scope>
    <source>
        <strain evidence="1 2">CTAW71</strain>
    </source>
</reference>
<protein>
    <submittedName>
        <fullName evidence="1">Uncharacterized protein</fullName>
    </submittedName>
</protein>
<comment type="caution">
    <text evidence="1">The sequence shown here is derived from an EMBL/GenBank/DDBJ whole genome shotgun (WGS) entry which is preliminary data.</text>
</comment>
<dbReference type="EMBL" id="VSSS01000046">
    <property type="protein sequence ID" value="TYL91354.1"/>
    <property type="molecule type" value="Genomic_DNA"/>
</dbReference>
<dbReference type="RefSeq" id="WP_148775546.1">
    <property type="nucleotide sequence ID" value="NZ_VSSS01000046.1"/>
</dbReference>